<evidence type="ECO:0000313" key="12">
    <source>
        <dbReference type="Proteomes" id="UP000613208"/>
    </source>
</evidence>
<keyword evidence="5 9" id="KW-0812">Transmembrane</keyword>
<keyword evidence="7 9" id="KW-1133">Transmembrane helix</keyword>
<comment type="similarity">
    <text evidence="2">Belongs to the binding-protein-dependent transport system permease family. HisMQ subfamily.</text>
</comment>
<keyword evidence="6" id="KW-0029">Amino-acid transport</keyword>
<dbReference type="PANTHER" id="PTHR30614:SF20">
    <property type="entry name" value="GLUTAMINE TRANSPORT SYSTEM PERMEASE PROTEIN GLNP"/>
    <property type="match status" value="1"/>
</dbReference>
<dbReference type="InterPro" id="IPR035906">
    <property type="entry name" value="MetI-like_sf"/>
</dbReference>
<comment type="subcellular location">
    <subcellularLocation>
        <location evidence="1 9">Cell membrane</location>
        <topology evidence="1 9">Multi-pass membrane protein</topology>
    </subcellularLocation>
</comment>
<dbReference type="PROSITE" id="PS50928">
    <property type="entry name" value="ABC_TM1"/>
    <property type="match status" value="1"/>
</dbReference>
<evidence type="ECO:0000313" key="11">
    <source>
        <dbReference type="EMBL" id="GFO84414.1"/>
    </source>
</evidence>
<dbReference type="GO" id="GO:0006865">
    <property type="term" value="P:amino acid transport"/>
    <property type="evidence" value="ECO:0007669"/>
    <property type="project" value="UniProtKB-KW"/>
</dbReference>
<evidence type="ECO:0000256" key="1">
    <source>
        <dbReference type="ARBA" id="ARBA00004651"/>
    </source>
</evidence>
<feature type="transmembrane region" description="Helical" evidence="9">
    <location>
        <begin position="27"/>
        <end position="49"/>
    </location>
</feature>
<accession>A0A916VBV2</accession>
<dbReference type="Gene3D" id="1.10.3720.10">
    <property type="entry name" value="MetI-like"/>
    <property type="match status" value="1"/>
</dbReference>
<keyword evidence="8 9" id="KW-0472">Membrane</keyword>
<reference evidence="11" key="1">
    <citation type="submission" date="2020-06" db="EMBL/GenBank/DDBJ databases">
        <title>Characterization of fructooligosaccharide metabolism and fructooligosaccharide-degrading enzymes in human commensal butyrate producers.</title>
        <authorList>
            <person name="Tanno H."/>
            <person name="Fujii T."/>
            <person name="Hirano K."/>
            <person name="Maeno S."/>
            <person name="Tonozuka T."/>
            <person name="Sakamoto M."/>
            <person name="Ohkuma M."/>
            <person name="Tochio T."/>
            <person name="Endo A."/>
        </authorList>
    </citation>
    <scope>NUCLEOTIDE SEQUENCE</scope>
    <source>
        <strain evidence="11">JCM 17466</strain>
    </source>
</reference>
<dbReference type="Pfam" id="PF00528">
    <property type="entry name" value="BPD_transp_1"/>
    <property type="match status" value="1"/>
</dbReference>
<gene>
    <name evidence="11" type="primary">artQ</name>
    <name evidence="11" type="ORF">ANBU17_07610</name>
</gene>
<keyword evidence="12" id="KW-1185">Reference proteome</keyword>
<feature type="domain" description="ABC transmembrane type-1" evidence="10">
    <location>
        <begin position="25"/>
        <end position="215"/>
    </location>
</feature>
<organism evidence="11 12">
    <name type="scientific">Anaerostipes butyraticus</name>
    <dbReference type="NCBI Taxonomy" id="645466"/>
    <lineage>
        <taxon>Bacteria</taxon>
        <taxon>Bacillati</taxon>
        <taxon>Bacillota</taxon>
        <taxon>Clostridia</taxon>
        <taxon>Lachnospirales</taxon>
        <taxon>Lachnospiraceae</taxon>
        <taxon>Anaerostipes</taxon>
    </lineage>
</organism>
<dbReference type="CDD" id="cd06261">
    <property type="entry name" value="TM_PBP2"/>
    <property type="match status" value="1"/>
</dbReference>
<evidence type="ECO:0000256" key="8">
    <source>
        <dbReference type="ARBA" id="ARBA00023136"/>
    </source>
</evidence>
<evidence type="ECO:0000256" key="5">
    <source>
        <dbReference type="ARBA" id="ARBA00022692"/>
    </source>
</evidence>
<evidence type="ECO:0000256" key="7">
    <source>
        <dbReference type="ARBA" id="ARBA00022989"/>
    </source>
</evidence>
<comment type="caution">
    <text evidence="11">The sequence shown here is derived from an EMBL/GenBank/DDBJ whole genome shotgun (WGS) entry which is preliminary data.</text>
</comment>
<dbReference type="GO" id="GO:0022857">
    <property type="term" value="F:transmembrane transporter activity"/>
    <property type="evidence" value="ECO:0007669"/>
    <property type="project" value="InterPro"/>
</dbReference>
<evidence type="ECO:0000256" key="9">
    <source>
        <dbReference type="RuleBase" id="RU363032"/>
    </source>
</evidence>
<dbReference type="AlphaFoldDB" id="A0A916VBV2"/>
<keyword evidence="3 9" id="KW-0813">Transport</keyword>
<dbReference type="Proteomes" id="UP000613208">
    <property type="component" value="Unassembled WGS sequence"/>
</dbReference>
<dbReference type="FunFam" id="1.10.3720.10:FF:000033">
    <property type="entry name" value="Polar amino acid ABC transporter permease"/>
    <property type="match status" value="1"/>
</dbReference>
<evidence type="ECO:0000256" key="6">
    <source>
        <dbReference type="ARBA" id="ARBA00022970"/>
    </source>
</evidence>
<proteinExistence type="inferred from homology"/>
<dbReference type="GO" id="GO:0043190">
    <property type="term" value="C:ATP-binding cassette (ABC) transporter complex"/>
    <property type="evidence" value="ECO:0007669"/>
    <property type="project" value="InterPro"/>
</dbReference>
<dbReference type="RefSeq" id="WP_201310161.1">
    <property type="nucleotide sequence ID" value="NZ_BLYI01000023.1"/>
</dbReference>
<name>A0A916VBV2_9FIRM</name>
<dbReference type="InterPro" id="IPR000515">
    <property type="entry name" value="MetI-like"/>
</dbReference>
<dbReference type="NCBIfam" id="TIGR01726">
    <property type="entry name" value="HEQRo_perm_3TM"/>
    <property type="match status" value="1"/>
</dbReference>
<evidence type="ECO:0000259" key="10">
    <source>
        <dbReference type="PROSITE" id="PS50928"/>
    </source>
</evidence>
<protein>
    <submittedName>
        <fullName evidence="11">Amino acid ABC transporter permease</fullName>
    </submittedName>
</protein>
<dbReference type="SUPFAM" id="SSF161098">
    <property type="entry name" value="MetI-like"/>
    <property type="match status" value="1"/>
</dbReference>
<dbReference type="EMBL" id="BLYI01000023">
    <property type="protein sequence ID" value="GFO84414.1"/>
    <property type="molecule type" value="Genomic_DNA"/>
</dbReference>
<dbReference type="PANTHER" id="PTHR30614">
    <property type="entry name" value="MEMBRANE COMPONENT OF AMINO ACID ABC TRANSPORTER"/>
    <property type="match status" value="1"/>
</dbReference>
<keyword evidence="4" id="KW-1003">Cell membrane</keyword>
<dbReference type="InterPro" id="IPR010065">
    <property type="entry name" value="AA_ABC_transptr_permease_3TM"/>
</dbReference>
<evidence type="ECO:0000256" key="4">
    <source>
        <dbReference type="ARBA" id="ARBA00022475"/>
    </source>
</evidence>
<evidence type="ECO:0000256" key="2">
    <source>
        <dbReference type="ARBA" id="ARBA00010072"/>
    </source>
</evidence>
<sequence length="228" mass="25347">MEQLQSDIYQVFIEADRYKMFLDGLKVTIGVSIAAVLLGILLGMVLALMKMTEVRKGKKTIFSVVANIYIDIIRGTPTVVQLLIIYFLVFQTQMGMVAGIVTFGINSSAYVAEIIRAGIMAVDKGQMEAGRSLGLSYTETMRYIILPQAVKNILPALGNEFIVLIKETAILGYVAIQDLTKASDFIVSRTYIMFVPLIGCALIYYVLVKILTIGLNAFERRLRQSDIR</sequence>
<evidence type="ECO:0000256" key="3">
    <source>
        <dbReference type="ARBA" id="ARBA00022448"/>
    </source>
</evidence>
<feature type="transmembrane region" description="Helical" evidence="9">
    <location>
        <begin position="191"/>
        <end position="218"/>
    </location>
</feature>
<dbReference type="InterPro" id="IPR043429">
    <property type="entry name" value="ArtM/GltK/GlnP/TcyL/YhdX-like"/>
</dbReference>